<dbReference type="SUPFAM" id="SSF48452">
    <property type="entry name" value="TPR-like"/>
    <property type="match status" value="1"/>
</dbReference>
<dbReference type="OMA" id="EMEIVHA"/>
<evidence type="ECO:0000259" key="3">
    <source>
        <dbReference type="Pfam" id="PF05729"/>
    </source>
</evidence>
<reference evidence="4" key="2">
    <citation type="submission" date="2021-01" db="UniProtKB">
        <authorList>
            <consortium name="EnsemblMetazoa"/>
        </authorList>
    </citation>
    <scope>IDENTIFICATION</scope>
</reference>
<dbReference type="Pfam" id="PF05729">
    <property type="entry name" value="NACHT"/>
    <property type="match status" value="1"/>
</dbReference>
<sequence>MGCGSSRSYPYEVSQQWESVEKTIESRGRQNRVTIRRSGWKTVRVFVSSTFRDFHSERDVLVKEVFPDLREWCEKRRLHLVECDLRWGVPKDTTTEETLRTCLSEIDRCYQENIMPFFLNMTSERCGWIPGLEEVPSSVVSDYRWIHGLSITEMEIMHGAYRKENPNSLFALRDDSFIDQIPQNYREEFVDSNPIATHKLKMLKEMLQTRFGMDKVFKYSCSYNGIDIDSGKVELDGLDDFKVKVFDFFKKAVAEQYPLDESRQLDPYEQDKEAHESFMKSRSSILLGRKDILEKIESYILDKEKCSALILLGGPGSGKSSLLARVADVACLRAAKGEIPSGQGPWNIFYHFVGAIPGSTNPEKMIKRLLRELKVCNDSNMPKDYESACQIASSALSNPNTKPTIIVIDALNQLDEDRTASTLRWLPSKLAPQVRCVFSMINETPPHRMLRERKIKPVELPVTPLDMESRREIVSEILGQFNKRLDEEQMVSLLSKEASQNPLWLSIACEELRVYGVFAKVTDKINTLADGLLELLAQVLERFEDESGGSLMVATLCLLECSSSGLLEAELLAILGDEDNLMPSDDGENNKEKGASEKREKSNKLQPLPAVKWARVYRALRPFLRPFGDSGEGRLDFYHRSLSKAIRKKYFNARLAGEGEGGEEEEEGAAMNETLVRWWNTKLADYFENVSNLERKVEEYPYQLIKLGNEKRLTECICDWDMIEGLYNEDYSSQLLSYWRKMDEKYDTMASKYTEMSAAMSIDDPKKTADKLSCLAHTLTQAGQYKAAQGIINKVLEIETEQLDSEPERLVELYDLCGELFDEIAKLHDFITREQISDLRPAIDYCRKAVAIRETLEGPSHKFRLANTLMRLAFGLNTWMECGGDNTLSPAEAYEESKKHIETSIQMFKEIGDLGKEAEASMTKAILFERGSEEQKEWYQIALEQCQQAFGENCKLMTRIVSNTGIYYEDIQDYHTAYDYFVKWHQLCIEVFGEGHPRTISSTSCLNEPRYVQIANTKAVTDQLQDTNIEDEHHQEGDDDDDDEY</sequence>
<evidence type="ECO:0000313" key="5">
    <source>
        <dbReference type="Proteomes" id="UP000007110"/>
    </source>
</evidence>
<feature type="region of interest" description="Disordered" evidence="2">
    <location>
        <begin position="582"/>
        <end position="604"/>
    </location>
</feature>
<proteinExistence type="predicted"/>
<dbReference type="PANTHER" id="PTHR19860">
    <property type="entry name" value="DDB1- AND CUL4-ASSOCIATED FACTOR 12-RELATED"/>
    <property type="match status" value="1"/>
</dbReference>
<dbReference type="InterPro" id="IPR011990">
    <property type="entry name" value="TPR-like_helical_dom_sf"/>
</dbReference>
<dbReference type="SUPFAM" id="SSF52540">
    <property type="entry name" value="P-loop containing nucleoside triphosphate hydrolases"/>
    <property type="match status" value="1"/>
</dbReference>
<organism evidence="4 5">
    <name type="scientific">Strongylocentrotus purpuratus</name>
    <name type="common">Purple sea urchin</name>
    <dbReference type="NCBI Taxonomy" id="7668"/>
    <lineage>
        <taxon>Eukaryota</taxon>
        <taxon>Metazoa</taxon>
        <taxon>Echinodermata</taxon>
        <taxon>Eleutherozoa</taxon>
        <taxon>Echinozoa</taxon>
        <taxon>Echinoidea</taxon>
        <taxon>Euechinoidea</taxon>
        <taxon>Echinacea</taxon>
        <taxon>Camarodonta</taxon>
        <taxon>Echinidea</taxon>
        <taxon>Strongylocentrotidae</taxon>
        <taxon>Strongylocentrotus</taxon>
    </lineage>
</organism>
<dbReference type="OrthoDB" id="2325716at2759"/>
<dbReference type="KEGG" id="spu:588578"/>
<dbReference type="InterPro" id="IPR027417">
    <property type="entry name" value="P-loop_NTPase"/>
</dbReference>
<name>A0A7M7NX70_STRPU</name>
<dbReference type="GeneID" id="588578"/>
<dbReference type="RefSeq" id="XP_030843000.1">
    <property type="nucleotide sequence ID" value="XM_030987140.1"/>
</dbReference>
<dbReference type="PANTHER" id="PTHR19860:SF42">
    <property type="entry name" value="RING-TYPE DOMAIN-CONTAINING PROTEIN"/>
    <property type="match status" value="1"/>
</dbReference>
<reference evidence="5" key="1">
    <citation type="submission" date="2015-02" db="EMBL/GenBank/DDBJ databases">
        <title>Genome sequencing for Strongylocentrotus purpuratus.</title>
        <authorList>
            <person name="Murali S."/>
            <person name="Liu Y."/>
            <person name="Vee V."/>
            <person name="English A."/>
            <person name="Wang M."/>
            <person name="Skinner E."/>
            <person name="Han Y."/>
            <person name="Muzny D.M."/>
            <person name="Worley K.C."/>
            <person name="Gibbs R.A."/>
        </authorList>
    </citation>
    <scope>NUCLEOTIDE SEQUENCE</scope>
</reference>
<dbReference type="Gene3D" id="3.40.50.300">
    <property type="entry name" value="P-loop containing nucleotide triphosphate hydrolases"/>
    <property type="match status" value="1"/>
</dbReference>
<accession>A0A7M7NX70</accession>
<dbReference type="Proteomes" id="UP000007110">
    <property type="component" value="Unassembled WGS sequence"/>
</dbReference>
<feature type="domain" description="NACHT" evidence="3">
    <location>
        <begin position="309"/>
        <end position="477"/>
    </location>
</feature>
<dbReference type="AlphaFoldDB" id="A0A7M7NX70"/>
<feature type="region of interest" description="Disordered" evidence="2">
    <location>
        <begin position="1026"/>
        <end position="1045"/>
    </location>
</feature>
<dbReference type="EnsemblMetazoa" id="XM_030987140">
    <property type="protein sequence ID" value="XP_030843000"/>
    <property type="gene ID" value="LOC588578"/>
</dbReference>
<dbReference type="GO" id="GO:0080008">
    <property type="term" value="C:Cul4-RING E3 ubiquitin ligase complex"/>
    <property type="evidence" value="ECO:0000318"/>
    <property type="project" value="GO_Central"/>
</dbReference>
<keyword evidence="1" id="KW-0677">Repeat</keyword>
<dbReference type="InterPro" id="IPR051191">
    <property type="entry name" value="DCAF12"/>
</dbReference>
<feature type="compositionally biased region" description="Basic and acidic residues" evidence="2">
    <location>
        <begin position="588"/>
        <end position="603"/>
    </location>
</feature>
<dbReference type="Gene3D" id="1.25.40.10">
    <property type="entry name" value="Tetratricopeptide repeat domain"/>
    <property type="match status" value="1"/>
</dbReference>
<dbReference type="InterPro" id="IPR007111">
    <property type="entry name" value="NACHT_NTPase"/>
</dbReference>
<keyword evidence="5" id="KW-1185">Reference proteome</keyword>
<protein>
    <recommendedName>
        <fullName evidence="3">NACHT domain-containing protein</fullName>
    </recommendedName>
</protein>
<evidence type="ECO:0000313" key="4">
    <source>
        <dbReference type="EnsemblMetazoa" id="XP_030843000"/>
    </source>
</evidence>
<evidence type="ECO:0000256" key="2">
    <source>
        <dbReference type="SAM" id="MobiDB-lite"/>
    </source>
</evidence>
<dbReference type="InParanoid" id="A0A7M7NX70"/>
<evidence type="ECO:0000256" key="1">
    <source>
        <dbReference type="ARBA" id="ARBA00022737"/>
    </source>
</evidence>